<evidence type="ECO:0000313" key="9">
    <source>
        <dbReference type="Proteomes" id="UP001151582"/>
    </source>
</evidence>
<feature type="domain" description="BHLH" evidence="7">
    <location>
        <begin position="50"/>
        <end position="102"/>
    </location>
</feature>
<dbReference type="InterPro" id="IPR036638">
    <property type="entry name" value="HLH_DNA-bd_sf"/>
</dbReference>
<proteinExistence type="predicted"/>
<dbReference type="SUPFAM" id="SSF47459">
    <property type="entry name" value="HLH, helix-loop-helix DNA-binding domain"/>
    <property type="match status" value="1"/>
</dbReference>
<keyword evidence="1" id="KW-0805">Transcription regulation</keyword>
<dbReference type="Gene3D" id="4.10.280.10">
    <property type="entry name" value="Helix-loop-helix DNA-binding domain"/>
    <property type="match status" value="1"/>
</dbReference>
<keyword evidence="2" id="KW-0238">DNA-binding</keyword>
<accession>A0A9W8EA70</accession>
<evidence type="ECO:0000256" key="1">
    <source>
        <dbReference type="ARBA" id="ARBA00023015"/>
    </source>
</evidence>
<dbReference type="Pfam" id="PF00010">
    <property type="entry name" value="HLH"/>
    <property type="match status" value="1"/>
</dbReference>
<dbReference type="GO" id="GO:0046983">
    <property type="term" value="F:protein dimerization activity"/>
    <property type="evidence" value="ECO:0007669"/>
    <property type="project" value="InterPro"/>
</dbReference>
<dbReference type="CDD" id="cd00083">
    <property type="entry name" value="bHLH_SF"/>
    <property type="match status" value="1"/>
</dbReference>
<dbReference type="PROSITE" id="PS50888">
    <property type="entry name" value="BHLH"/>
    <property type="match status" value="1"/>
</dbReference>
<dbReference type="InterPro" id="IPR011598">
    <property type="entry name" value="bHLH_dom"/>
</dbReference>
<keyword evidence="5" id="KW-0539">Nucleus</keyword>
<evidence type="ECO:0000256" key="5">
    <source>
        <dbReference type="ARBA" id="ARBA00023242"/>
    </source>
</evidence>
<feature type="compositionally biased region" description="Basic and acidic residues" evidence="6">
    <location>
        <begin position="47"/>
        <end position="59"/>
    </location>
</feature>
<evidence type="ECO:0000256" key="2">
    <source>
        <dbReference type="ARBA" id="ARBA00023125"/>
    </source>
</evidence>
<organism evidence="8 9">
    <name type="scientific">Dimargaris verticillata</name>
    <dbReference type="NCBI Taxonomy" id="2761393"/>
    <lineage>
        <taxon>Eukaryota</taxon>
        <taxon>Fungi</taxon>
        <taxon>Fungi incertae sedis</taxon>
        <taxon>Zoopagomycota</taxon>
        <taxon>Kickxellomycotina</taxon>
        <taxon>Dimargaritomycetes</taxon>
        <taxon>Dimargaritales</taxon>
        <taxon>Dimargaritaceae</taxon>
        <taxon>Dimargaris</taxon>
    </lineage>
</organism>
<name>A0A9W8EA70_9FUNG</name>
<evidence type="ECO:0000256" key="6">
    <source>
        <dbReference type="SAM" id="MobiDB-lite"/>
    </source>
</evidence>
<reference evidence="8" key="1">
    <citation type="submission" date="2022-07" db="EMBL/GenBank/DDBJ databases">
        <title>Phylogenomic reconstructions and comparative analyses of Kickxellomycotina fungi.</title>
        <authorList>
            <person name="Reynolds N.K."/>
            <person name="Stajich J.E."/>
            <person name="Barry K."/>
            <person name="Grigoriev I.V."/>
            <person name="Crous P."/>
            <person name="Smith M.E."/>
        </authorList>
    </citation>
    <scope>NUCLEOTIDE SEQUENCE</scope>
    <source>
        <strain evidence="8">RSA 567</strain>
    </source>
</reference>
<evidence type="ECO:0000259" key="7">
    <source>
        <dbReference type="PROSITE" id="PS50888"/>
    </source>
</evidence>
<evidence type="ECO:0000256" key="4">
    <source>
        <dbReference type="ARBA" id="ARBA00023163"/>
    </source>
</evidence>
<gene>
    <name evidence="8" type="ORF">H4R34_006005</name>
</gene>
<dbReference type="GO" id="GO:0090575">
    <property type="term" value="C:RNA polymerase II transcription regulator complex"/>
    <property type="evidence" value="ECO:0007669"/>
    <property type="project" value="TreeGrafter"/>
</dbReference>
<keyword evidence="3" id="KW-0010">Activator</keyword>
<dbReference type="PANTHER" id="PTHR10328">
    <property type="entry name" value="PROTEIN MAX MYC-ASSOCIATED FACTOR X"/>
    <property type="match status" value="1"/>
</dbReference>
<dbReference type="GO" id="GO:0003677">
    <property type="term" value="F:DNA binding"/>
    <property type="evidence" value="ECO:0007669"/>
    <property type="project" value="UniProtKB-KW"/>
</dbReference>
<evidence type="ECO:0000256" key="3">
    <source>
        <dbReference type="ARBA" id="ARBA00023159"/>
    </source>
</evidence>
<dbReference type="PANTHER" id="PTHR10328:SF3">
    <property type="entry name" value="PROTEIN MAX"/>
    <property type="match status" value="1"/>
</dbReference>
<sequence>MDVSPVSEANVILQSEPLESINGGMMGNNFTFQLTNSDHAPLKKRSSSADRRANHNRTERTRREMLNYDFKMLAKEVPKLNNCRRPSKAQVVQASCHYIRHLKQKMSATDLELQHLCQDNATLYLQINGLRQQLGLHPITPPSRPKSLEMALNTPEPMMVPLEYMGNDNTSPHLSDPELER</sequence>
<evidence type="ECO:0000313" key="8">
    <source>
        <dbReference type="EMBL" id="KAJ1970610.1"/>
    </source>
</evidence>
<feature type="non-terminal residue" evidence="8">
    <location>
        <position position="181"/>
    </location>
</feature>
<feature type="region of interest" description="Disordered" evidence="6">
    <location>
        <begin position="39"/>
        <end position="59"/>
    </location>
</feature>
<comment type="caution">
    <text evidence="8">The sequence shown here is derived from an EMBL/GenBank/DDBJ whole genome shotgun (WGS) entry which is preliminary data.</text>
</comment>
<keyword evidence="4" id="KW-0804">Transcription</keyword>
<dbReference type="SMART" id="SM00353">
    <property type="entry name" value="HLH"/>
    <property type="match status" value="1"/>
</dbReference>
<dbReference type="Proteomes" id="UP001151582">
    <property type="component" value="Unassembled WGS sequence"/>
</dbReference>
<dbReference type="AlphaFoldDB" id="A0A9W8EA70"/>
<dbReference type="EMBL" id="JANBQB010001701">
    <property type="protein sequence ID" value="KAJ1970610.1"/>
    <property type="molecule type" value="Genomic_DNA"/>
</dbReference>
<dbReference type="GO" id="GO:0045944">
    <property type="term" value="P:positive regulation of transcription by RNA polymerase II"/>
    <property type="evidence" value="ECO:0007669"/>
    <property type="project" value="TreeGrafter"/>
</dbReference>
<dbReference type="OrthoDB" id="8964853at2759"/>
<dbReference type="GO" id="GO:0003700">
    <property type="term" value="F:DNA-binding transcription factor activity"/>
    <property type="evidence" value="ECO:0007669"/>
    <property type="project" value="TreeGrafter"/>
</dbReference>
<protein>
    <recommendedName>
        <fullName evidence="7">BHLH domain-containing protein</fullName>
    </recommendedName>
</protein>
<keyword evidence="9" id="KW-1185">Reference proteome</keyword>